<organism evidence="2 3">
    <name type="scientific">Venturia effusa</name>
    <dbReference type="NCBI Taxonomy" id="50376"/>
    <lineage>
        <taxon>Eukaryota</taxon>
        <taxon>Fungi</taxon>
        <taxon>Dikarya</taxon>
        <taxon>Ascomycota</taxon>
        <taxon>Pezizomycotina</taxon>
        <taxon>Dothideomycetes</taxon>
        <taxon>Pleosporomycetidae</taxon>
        <taxon>Venturiales</taxon>
        <taxon>Venturiaceae</taxon>
        <taxon>Venturia</taxon>
    </lineage>
</organism>
<evidence type="ECO:0000313" key="2">
    <source>
        <dbReference type="EMBL" id="QDS72398.1"/>
    </source>
</evidence>
<dbReference type="Proteomes" id="UP000316270">
    <property type="component" value="Chromosome 7"/>
</dbReference>
<accession>A0A517L9T3</accession>
<proteinExistence type="predicted"/>
<keyword evidence="3" id="KW-1185">Reference proteome</keyword>
<evidence type="ECO:0000256" key="1">
    <source>
        <dbReference type="SAM" id="MobiDB-lite"/>
    </source>
</evidence>
<feature type="compositionally biased region" description="Polar residues" evidence="1">
    <location>
        <begin position="164"/>
        <end position="173"/>
    </location>
</feature>
<dbReference type="EMBL" id="CP042191">
    <property type="protein sequence ID" value="QDS72398.1"/>
    <property type="molecule type" value="Genomic_DNA"/>
</dbReference>
<reference evidence="2 3" key="1">
    <citation type="submission" date="2019-07" db="EMBL/GenBank/DDBJ databases">
        <title>Finished genome of Venturia effusa.</title>
        <authorList>
            <person name="Young C.A."/>
            <person name="Cox M.P."/>
            <person name="Ganley A.R.D."/>
            <person name="David W.J."/>
        </authorList>
    </citation>
    <scope>NUCLEOTIDE SEQUENCE [LARGE SCALE GENOMIC DNA]</scope>
    <source>
        <strain evidence="3">albino</strain>
    </source>
</reference>
<feature type="region of interest" description="Disordered" evidence="1">
    <location>
        <begin position="1"/>
        <end position="46"/>
    </location>
</feature>
<feature type="region of interest" description="Disordered" evidence="1">
    <location>
        <begin position="149"/>
        <end position="185"/>
    </location>
</feature>
<feature type="compositionally biased region" description="Acidic residues" evidence="1">
    <location>
        <begin position="151"/>
        <end position="163"/>
    </location>
</feature>
<name>A0A517L9T3_9PEZI</name>
<evidence type="ECO:0000313" key="3">
    <source>
        <dbReference type="Proteomes" id="UP000316270"/>
    </source>
</evidence>
<protein>
    <submittedName>
        <fullName evidence="2">Uncharacterized protein</fullName>
    </submittedName>
</protein>
<dbReference type="OrthoDB" id="3924620at2759"/>
<dbReference type="AlphaFoldDB" id="A0A517L9T3"/>
<sequence length="417" mass="46645">MVGKDGGTIQPTTPAKHTKPPKSESPIATPLFSPMDTMDAIPGSSVEESIDEKVLIDVEYESPMKDPLEAKINDAKFSWSWTDTAGNHATNAALDKEWPVMAPASAPRVVDQDASMEVDTKAKENYSPITKAFSMMTAFWGSKEETKLDTISEEENEQMDTSDEPSQSTSPNINFEAPVNSPTDSALGAPMTVLNSSTMQMSMFQLSQHDSYHTTPSGTAPPSYQTSPRLLPELSQEDVQIGQQPSLLNDISEKAPTLTKSASTMTLTDGNFVAHEEDREETMSILPPNPRPWGHAPTTFLCLPKQLRQWILFNTISIKDFQVQRLRVTVVDETCEPPIFRNHNWNGDILEDYYEAFVFDDKVKAWGKVLEEVDKKVKSDLNGVRREWKELGLYAREMKIIEMDWVRMAGSGWNGKF</sequence>
<gene>
    <name evidence="2" type="ORF">FKW77_008720</name>
</gene>